<dbReference type="EMBL" id="LMWU01000047">
    <property type="protein sequence ID" value="KUN59762.1"/>
    <property type="molecule type" value="Genomic_DNA"/>
</dbReference>
<proteinExistence type="predicted"/>
<dbReference type="Proteomes" id="UP000053669">
    <property type="component" value="Unassembled WGS sequence"/>
</dbReference>
<reference evidence="2 3" key="1">
    <citation type="submission" date="2015-10" db="EMBL/GenBank/DDBJ databases">
        <title>Draft genome sequence of Streptomyces canus DSM 40017, type strain for the species Streptomyces canus.</title>
        <authorList>
            <person name="Ruckert C."/>
            <person name="Winkler A."/>
            <person name="Kalinowski J."/>
            <person name="Kampfer P."/>
            <person name="Glaeser S."/>
        </authorList>
    </citation>
    <scope>NUCLEOTIDE SEQUENCE [LARGE SCALE GENOMIC DNA]</scope>
    <source>
        <strain evidence="2 3">DSM 40017</strain>
    </source>
</reference>
<protein>
    <submittedName>
        <fullName evidence="2">Toxin-antitoxin system, toxin component</fullName>
    </submittedName>
</protein>
<accession>A0A101RQ68</accession>
<organism evidence="2 3">
    <name type="scientific">Streptomyces canus</name>
    <dbReference type="NCBI Taxonomy" id="58343"/>
    <lineage>
        <taxon>Bacteria</taxon>
        <taxon>Bacillati</taxon>
        <taxon>Actinomycetota</taxon>
        <taxon>Actinomycetes</taxon>
        <taxon>Kitasatosporales</taxon>
        <taxon>Streptomycetaceae</taxon>
        <taxon>Streptomyces</taxon>
        <taxon>Streptomyces aurantiacus group</taxon>
    </lineage>
</organism>
<dbReference type="InterPro" id="IPR007278">
    <property type="entry name" value="DUF397"/>
</dbReference>
<sequence>MPVGPQSASDPAWFKSSYSGGNATECVEAAFVPSGVLIRDSKRPKHQHLTVSALSWAEFLASVNLPHRPVDSEPT</sequence>
<dbReference type="AlphaFoldDB" id="A0A101RQ68"/>
<gene>
    <name evidence="2" type="ORF">AQJ46_38680</name>
</gene>
<dbReference type="STRING" id="58343.AQJ46_38680"/>
<evidence type="ECO:0000259" key="1">
    <source>
        <dbReference type="Pfam" id="PF04149"/>
    </source>
</evidence>
<name>A0A101RQ68_9ACTN</name>
<evidence type="ECO:0000313" key="3">
    <source>
        <dbReference type="Proteomes" id="UP000053669"/>
    </source>
</evidence>
<feature type="domain" description="DUF397" evidence="1">
    <location>
        <begin position="12"/>
        <end position="63"/>
    </location>
</feature>
<dbReference type="RefSeq" id="WP_059210034.1">
    <property type="nucleotide sequence ID" value="NZ_KQ948671.1"/>
</dbReference>
<evidence type="ECO:0000313" key="2">
    <source>
        <dbReference type="EMBL" id="KUN59762.1"/>
    </source>
</evidence>
<dbReference type="Pfam" id="PF04149">
    <property type="entry name" value="DUF397"/>
    <property type="match status" value="1"/>
</dbReference>
<comment type="caution">
    <text evidence="2">The sequence shown here is derived from an EMBL/GenBank/DDBJ whole genome shotgun (WGS) entry which is preliminary data.</text>
</comment>